<evidence type="ECO:0000313" key="2">
    <source>
        <dbReference type="Proteomes" id="UP000639338"/>
    </source>
</evidence>
<sequence>MSGVLRNALRLAGTAKYVTNNYQTQYLRRSMSHVANCSNDITKNSATEDKSNDLSNCKYAEKPQDTQAKKESAVACEKDWNIISAAANKISSIAENFKNKITAEEEEEEEIPLKSNVGKFNLSLYGGTVTLKARGINKTYYWDAPLNIEGDKELMEKLQNTIAVKEEIKLGKFNLLFDDDKLILKIRGRDKSFTFNHKLDITEKSAKSLQDKILADYGTPSDMSKTFSQGNHFIVSACDTKITLKTKEGEKTFFPKLSNENEKLCEELSSNGLNIKEFTDENQVGIKTKENDKTFVSKYTINFQVNDEKPAENSNIENFLEIFRGNDKFEIIINSGEGTLRTQENDESYSFQESLHFVVDMHSRGFSVDIQSRLSNIYFV</sequence>
<keyword evidence="2" id="KW-1185">Reference proteome</keyword>
<protein>
    <submittedName>
        <fullName evidence="1">Uncharacterized protein</fullName>
    </submittedName>
</protein>
<name>A0A835CUD8_APHGI</name>
<comment type="caution">
    <text evidence="1">The sequence shown here is derived from an EMBL/GenBank/DDBJ whole genome shotgun (WGS) entry which is preliminary data.</text>
</comment>
<evidence type="ECO:0000313" key="1">
    <source>
        <dbReference type="EMBL" id="KAF7993245.1"/>
    </source>
</evidence>
<dbReference type="EMBL" id="JACMRX010000003">
    <property type="protein sequence ID" value="KAF7993245.1"/>
    <property type="molecule type" value="Genomic_DNA"/>
</dbReference>
<gene>
    <name evidence="1" type="ORF">HCN44_006305</name>
</gene>
<proteinExistence type="predicted"/>
<organism evidence="1 2">
    <name type="scientific">Aphidius gifuensis</name>
    <name type="common">Parasitoid wasp</name>
    <dbReference type="NCBI Taxonomy" id="684658"/>
    <lineage>
        <taxon>Eukaryota</taxon>
        <taxon>Metazoa</taxon>
        <taxon>Ecdysozoa</taxon>
        <taxon>Arthropoda</taxon>
        <taxon>Hexapoda</taxon>
        <taxon>Insecta</taxon>
        <taxon>Pterygota</taxon>
        <taxon>Neoptera</taxon>
        <taxon>Endopterygota</taxon>
        <taxon>Hymenoptera</taxon>
        <taxon>Apocrita</taxon>
        <taxon>Ichneumonoidea</taxon>
        <taxon>Braconidae</taxon>
        <taxon>Aphidiinae</taxon>
        <taxon>Aphidius</taxon>
    </lineage>
</organism>
<dbReference type="Proteomes" id="UP000639338">
    <property type="component" value="Unassembled WGS sequence"/>
</dbReference>
<dbReference type="AlphaFoldDB" id="A0A835CUD8"/>
<reference evidence="1 2" key="1">
    <citation type="submission" date="2020-08" db="EMBL/GenBank/DDBJ databases">
        <title>Aphidius gifuensis genome sequencing and assembly.</title>
        <authorList>
            <person name="Du Z."/>
        </authorList>
    </citation>
    <scope>NUCLEOTIDE SEQUENCE [LARGE SCALE GENOMIC DNA]</scope>
    <source>
        <strain evidence="1">YNYX2018</strain>
        <tissue evidence="1">Adults</tissue>
    </source>
</reference>
<accession>A0A835CUD8</accession>